<keyword evidence="2" id="KW-1185">Reference proteome</keyword>
<accession>A0A0K2GJJ7</accession>
<reference evidence="1 2" key="1">
    <citation type="journal article" date="2015" name="Proc. Natl. Acad. Sci. U.S.A.">
        <title>Expanded metabolic versatility of ubiquitous nitrite-oxidizing bacteria from the genus Nitrospira.</title>
        <authorList>
            <person name="Koch H."/>
            <person name="Lucker S."/>
            <person name="Albertsen M."/>
            <person name="Kitzinger K."/>
            <person name="Herbold C."/>
            <person name="Spieck E."/>
            <person name="Nielsen P.H."/>
            <person name="Wagner M."/>
            <person name="Daims H."/>
        </authorList>
    </citation>
    <scope>NUCLEOTIDE SEQUENCE [LARGE SCALE GENOMIC DNA]</scope>
    <source>
        <strain evidence="1 2">NSP M-1</strain>
    </source>
</reference>
<evidence type="ECO:0000313" key="2">
    <source>
        <dbReference type="Proteomes" id="UP000069205"/>
    </source>
</evidence>
<organism evidence="1 2">
    <name type="scientific">Nitrospira moscoviensis</name>
    <dbReference type="NCBI Taxonomy" id="42253"/>
    <lineage>
        <taxon>Bacteria</taxon>
        <taxon>Pseudomonadati</taxon>
        <taxon>Nitrospirota</taxon>
        <taxon>Nitrospiria</taxon>
        <taxon>Nitrospirales</taxon>
        <taxon>Nitrospiraceae</taxon>
        <taxon>Nitrospira</taxon>
    </lineage>
</organism>
<dbReference type="KEGG" id="nmv:NITMOv2_4742"/>
<gene>
    <name evidence="1" type="ORF">NITMOv2_4742</name>
</gene>
<sequence length="44" mass="4867">MADGEQVDEARSHVMQTSVVTVDTCMAIHAYSILKLMLTFAKHS</sequence>
<protein>
    <submittedName>
        <fullName evidence="1">Uncharacterized protein</fullName>
    </submittedName>
</protein>
<dbReference type="EMBL" id="CP011801">
    <property type="protein sequence ID" value="ALA61111.1"/>
    <property type="molecule type" value="Genomic_DNA"/>
</dbReference>
<name>A0A0K2GJJ7_NITMO</name>
<proteinExistence type="predicted"/>
<evidence type="ECO:0000313" key="1">
    <source>
        <dbReference type="EMBL" id="ALA61111.1"/>
    </source>
</evidence>
<dbReference type="Proteomes" id="UP000069205">
    <property type="component" value="Chromosome"/>
</dbReference>
<dbReference type="AlphaFoldDB" id="A0A0K2GJJ7"/>
<dbReference type="PATRIC" id="fig|42253.5.peg.4675"/>